<dbReference type="Gene3D" id="3.80.10.10">
    <property type="entry name" value="Ribonuclease Inhibitor"/>
    <property type="match status" value="1"/>
</dbReference>
<evidence type="ECO:0000259" key="1">
    <source>
        <dbReference type="PROSITE" id="PS50181"/>
    </source>
</evidence>
<dbReference type="InterPro" id="IPR032675">
    <property type="entry name" value="LRR_dom_sf"/>
</dbReference>
<dbReference type="EMBL" id="CAJOBC010009786">
    <property type="protein sequence ID" value="CAF3996433.1"/>
    <property type="molecule type" value="Genomic_DNA"/>
</dbReference>
<evidence type="ECO:0000313" key="4">
    <source>
        <dbReference type="Proteomes" id="UP000663829"/>
    </source>
</evidence>
<dbReference type="Proteomes" id="UP000681722">
    <property type="component" value="Unassembled WGS sequence"/>
</dbReference>
<dbReference type="AlphaFoldDB" id="A0A814YWE7"/>
<evidence type="ECO:0000313" key="3">
    <source>
        <dbReference type="EMBL" id="CAF3996433.1"/>
    </source>
</evidence>
<comment type="caution">
    <text evidence="2">The sequence shown here is derived from an EMBL/GenBank/DDBJ whole genome shotgun (WGS) entry which is preliminary data.</text>
</comment>
<evidence type="ECO:0000313" key="2">
    <source>
        <dbReference type="EMBL" id="CAF1233882.1"/>
    </source>
</evidence>
<reference evidence="2" key="1">
    <citation type="submission" date="2021-02" db="EMBL/GenBank/DDBJ databases">
        <authorList>
            <person name="Nowell W R."/>
        </authorList>
    </citation>
    <scope>NUCLEOTIDE SEQUENCE</scope>
</reference>
<name>A0A814YWE7_9BILA</name>
<dbReference type="InterPro" id="IPR001810">
    <property type="entry name" value="F-box_dom"/>
</dbReference>
<sequence length="424" mass="50068">MMYCARLNIGWLLRNIITKGIMSSKFEELPVEMMLEIFQYIDAYDLYHGFYDLTARLNLVINTADIKLHMIDYIHPEIFDYYCSNIISRFKHCLSYLRVPSDKLEKFLKLFNLNEFVSLRALILCEPKQLDDERMILEKLSKLKQLKYLSLNGDKYLIQLNTIDYSLISLQYLNIDCCKIKTFLFILQIIPNIKHIRCSLRLSVPHEQYESIGKYVPKLISLKFKSYYINFDTILLLLSNLLELKKLSFAAHSFDCYNGYKWSQLLSTLPLLKKFQFFIDATVAFEDSIDDVIQSWNILSQWNIQINYSNVFICVYTLPFSQLCWFTTCLYNMKTLTFGDQNKIMLNDNDNIQQLFIRLTNDHKILARYSNVQSVYFYFESNLPVSLPSTFLEDLSKTFQLSTVQSLGITYNRVENSITKESKR</sequence>
<keyword evidence="4" id="KW-1185">Reference proteome</keyword>
<proteinExistence type="predicted"/>
<dbReference type="PROSITE" id="PS50181">
    <property type="entry name" value="FBOX"/>
    <property type="match status" value="1"/>
</dbReference>
<organism evidence="2 4">
    <name type="scientific">Didymodactylos carnosus</name>
    <dbReference type="NCBI Taxonomy" id="1234261"/>
    <lineage>
        <taxon>Eukaryota</taxon>
        <taxon>Metazoa</taxon>
        <taxon>Spiralia</taxon>
        <taxon>Gnathifera</taxon>
        <taxon>Rotifera</taxon>
        <taxon>Eurotatoria</taxon>
        <taxon>Bdelloidea</taxon>
        <taxon>Philodinida</taxon>
        <taxon>Philodinidae</taxon>
        <taxon>Didymodactylos</taxon>
    </lineage>
</organism>
<feature type="domain" description="F-box" evidence="1">
    <location>
        <begin position="23"/>
        <end position="71"/>
    </location>
</feature>
<dbReference type="Proteomes" id="UP000663829">
    <property type="component" value="Unassembled WGS sequence"/>
</dbReference>
<dbReference type="EMBL" id="CAJNOQ010009781">
    <property type="protein sequence ID" value="CAF1233882.1"/>
    <property type="molecule type" value="Genomic_DNA"/>
</dbReference>
<dbReference type="SUPFAM" id="SSF52047">
    <property type="entry name" value="RNI-like"/>
    <property type="match status" value="1"/>
</dbReference>
<protein>
    <recommendedName>
        <fullName evidence="1">F-box domain-containing protein</fullName>
    </recommendedName>
</protein>
<accession>A0A814YWE7</accession>
<gene>
    <name evidence="2" type="ORF">GPM918_LOCUS25311</name>
    <name evidence="3" type="ORF">SRO942_LOCUS25317</name>
</gene>